<dbReference type="EMBL" id="BAABFR010000023">
    <property type="protein sequence ID" value="GAA4390742.1"/>
    <property type="molecule type" value="Genomic_DNA"/>
</dbReference>
<proteinExistence type="predicted"/>
<name>A0ABP8JH32_9ACTN</name>
<dbReference type="Proteomes" id="UP001500635">
    <property type="component" value="Unassembled WGS sequence"/>
</dbReference>
<gene>
    <name evidence="1" type="ORF">GCM10023147_18950</name>
</gene>
<evidence type="ECO:0000313" key="2">
    <source>
        <dbReference type="Proteomes" id="UP001500635"/>
    </source>
</evidence>
<reference evidence="2" key="1">
    <citation type="journal article" date="2019" name="Int. J. Syst. Evol. Microbiol.">
        <title>The Global Catalogue of Microorganisms (GCM) 10K type strain sequencing project: providing services to taxonomists for standard genome sequencing and annotation.</title>
        <authorList>
            <consortium name="The Broad Institute Genomics Platform"/>
            <consortium name="The Broad Institute Genome Sequencing Center for Infectious Disease"/>
            <person name="Wu L."/>
            <person name="Ma J."/>
        </authorList>
    </citation>
    <scope>NUCLEOTIDE SEQUENCE [LARGE SCALE GENOMIC DNA]</scope>
    <source>
        <strain evidence="2">JCM 17688</strain>
    </source>
</reference>
<comment type="caution">
    <text evidence="1">The sequence shown here is derived from an EMBL/GenBank/DDBJ whole genome shotgun (WGS) entry which is preliminary data.</text>
</comment>
<protein>
    <submittedName>
        <fullName evidence="1">Uncharacterized protein</fullName>
    </submittedName>
</protein>
<dbReference type="RefSeq" id="WP_344994277.1">
    <property type="nucleotide sequence ID" value="NZ_BAABFR010000023.1"/>
</dbReference>
<evidence type="ECO:0000313" key="1">
    <source>
        <dbReference type="EMBL" id="GAA4390742.1"/>
    </source>
</evidence>
<accession>A0ABP8JH32</accession>
<keyword evidence="2" id="KW-1185">Reference proteome</keyword>
<sequence length="69" mass="7237">MTEETPQFDGKCAFGVGLMGSGKAPVGDPKHSVVKDGKTYLFSGVVPKLLFELVPGSAGRAEAKWAKRG</sequence>
<organism evidence="1 2">
    <name type="scientific">Tsukamurella soli</name>
    <dbReference type="NCBI Taxonomy" id="644556"/>
    <lineage>
        <taxon>Bacteria</taxon>
        <taxon>Bacillati</taxon>
        <taxon>Actinomycetota</taxon>
        <taxon>Actinomycetes</taxon>
        <taxon>Mycobacteriales</taxon>
        <taxon>Tsukamurellaceae</taxon>
        <taxon>Tsukamurella</taxon>
    </lineage>
</organism>